<feature type="chain" id="PRO_5046434092" evidence="2">
    <location>
        <begin position="22"/>
        <end position="83"/>
    </location>
</feature>
<gene>
    <name evidence="3" type="ORF">CHARACLAT_028171</name>
</gene>
<feature type="region of interest" description="Disordered" evidence="1">
    <location>
        <begin position="53"/>
        <end position="83"/>
    </location>
</feature>
<dbReference type="Proteomes" id="UP001352852">
    <property type="component" value="Unassembled WGS sequence"/>
</dbReference>
<sequence>ALRHDVSLLLVLQVLFSGKDSPPTWRAQATFFWLRTMTLDLKKLILIPATSHSAANSPSACCSSFQEGASRTTSSAKSRDEIH</sequence>
<keyword evidence="2" id="KW-0732">Signal</keyword>
<comment type="caution">
    <text evidence="3">The sequence shown here is derived from an EMBL/GenBank/DDBJ whole genome shotgun (WGS) entry which is preliminary data.</text>
</comment>
<name>A0ABU7DAQ0_9TELE</name>
<evidence type="ECO:0000313" key="3">
    <source>
        <dbReference type="EMBL" id="MED6272243.1"/>
    </source>
</evidence>
<proteinExistence type="predicted"/>
<evidence type="ECO:0000256" key="2">
    <source>
        <dbReference type="SAM" id="SignalP"/>
    </source>
</evidence>
<reference evidence="3 4" key="1">
    <citation type="submission" date="2021-06" db="EMBL/GenBank/DDBJ databases">
        <authorList>
            <person name="Palmer J.M."/>
        </authorList>
    </citation>
    <scope>NUCLEOTIDE SEQUENCE [LARGE SCALE GENOMIC DNA]</scope>
    <source>
        <strain evidence="3 4">CL_MEX2019</strain>
        <tissue evidence="3">Muscle</tissue>
    </source>
</reference>
<feature type="non-terminal residue" evidence="3">
    <location>
        <position position="1"/>
    </location>
</feature>
<feature type="signal peptide" evidence="2">
    <location>
        <begin position="1"/>
        <end position="21"/>
    </location>
</feature>
<protein>
    <submittedName>
        <fullName evidence="3">Uncharacterized protein</fullName>
    </submittedName>
</protein>
<feature type="compositionally biased region" description="Polar residues" evidence="1">
    <location>
        <begin position="65"/>
        <end position="76"/>
    </location>
</feature>
<evidence type="ECO:0000256" key="1">
    <source>
        <dbReference type="SAM" id="MobiDB-lite"/>
    </source>
</evidence>
<accession>A0ABU7DAQ0</accession>
<organism evidence="3 4">
    <name type="scientific">Characodon lateralis</name>
    <dbReference type="NCBI Taxonomy" id="208331"/>
    <lineage>
        <taxon>Eukaryota</taxon>
        <taxon>Metazoa</taxon>
        <taxon>Chordata</taxon>
        <taxon>Craniata</taxon>
        <taxon>Vertebrata</taxon>
        <taxon>Euteleostomi</taxon>
        <taxon>Actinopterygii</taxon>
        <taxon>Neopterygii</taxon>
        <taxon>Teleostei</taxon>
        <taxon>Neoteleostei</taxon>
        <taxon>Acanthomorphata</taxon>
        <taxon>Ovalentaria</taxon>
        <taxon>Atherinomorphae</taxon>
        <taxon>Cyprinodontiformes</taxon>
        <taxon>Goodeidae</taxon>
        <taxon>Characodon</taxon>
    </lineage>
</organism>
<feature type="compositionally biased region" description="Low complexity" evidence="1">
    <location>
        <begin position="53"/>
        <end position="64"/>
    </location>
</feature>
<dbReference type="EMBL" id="JAHUTJ010020098">
    <property type="protein sequence ID" value="MED6272243.1"/>
    <property type="molecule type" value="Genomic_DNA"/>
</dbReference>
<keyword evidence="4" id="KW-1185">Reference proteome</keyword>
<evidence type="ECO:0000313" key="4">
    <source>
        <dbReference type="Proteomes" id="UP001352852"/>
    </source>
</evidence>